<evidence type="ECO:0000256" key="5">
    <source>
        <dbReference type="ARBA" id="ARBA00022801"/>
    </source>
</evidence>
<dbReference type="PROSITE" id="PS51198">
    <property type="entry name" value="UVRD_HELICASE_ATP_BIND"/>
    <property type="match status" value="1"/>
</dbReference>
<dbReference type="GO" id="GO:0000725">
    <property type="term" value="P:recombinational repair"/>
    <property type="evidence" value="ECO:0007669"/>
    <property type="project" value="TreeGrafter"/>
</dbReference>
<dbReference type="GO" id="GO:0004527">
    <property type="term" value="F:exonuclease activity"/>
    <property type="evidence" value="ECO:0007669"/>
    <property type="project" value="UniProtKB-KW"/>
</dbReference>
<dbReference type="Gene3D" id="3.40.50.300">
    <property type="entry name" value="P-loop containing nucleotide triphosphate hydrolases"/>
    <property type="match status" value="3"/>
</dbReference>
<keyword evidence="11" id="KW-0413">Isomerase</keyword>
<dbReference type="KEGG" id="cai:Caci_7808"/>
<evidence type="ECO:0000256" key="1">
    <source>
        <dbReference type="ARBA" id="ARBA00009922"/>
    </source>
</evidence>
<comment type="catalytic activity">
    <reaction evidence="12">
        <text>Couples ATP hydrolysis with the unwinding of duplex DNA by translocating in the 3'-5' direction.</text>
        <dbReference type="EC" id="5.6.2.4"/>
    </reaction>
</comment>
<dbReference type="eggNOG" id="COG2887">
    <property type="taxonomic scope" value="Bacteria"/>
</dbReference>
<evidence type="ECO:0000256" key="13">
    <source>
        <dbReference type="ARBA" id="ARBA00034808"/>
    </source>
</evidence>
<dbReference type="Pfam" id="PF12705">
    <property type="entry name" value="PDDEXK_1"/>
    <property type="match status" value="1"/>
</dbReference>
<dbReference type="EC" id="5.6.2.4" evidence="13"/>
<keyword evidence="5 15" id="KW-0378">Hydrolase</keyword>
<proteinExistence type="inferred from homology"/>
<keyword evidence="2" id="KW-0540">Nuclease</keyword>
<evidence type="ECO:0000256" key="2">
    <source>
        <dbReference type="ARBA" id="ARBA00022722"/>
    </source>
</evidence>
<dbReference type="InterPro" id="IPR038726">
    <property type="entry name" value="PDDEXK_AddAB-type"/>
</dbReference>
<evidence type="ECO:0000313" key="18">
    <source>
        <dbReference type="EMBL" id="ACU76632.1"/>
    </source>
</evidence>
<dbReference type="GO" id="GO:0005524">
    <property type="term" value="F:ATP binding"/>
    <property type="evidence" value="ECO:0007669"/>
    <property type="project" value="UniProtKB-UniRule"/>
</dbReference>
<evidence type="ECO:0000256" key="15">
    <source>
        <dbReference type="PROSITE-ProRule" id="PRU00560"/>
    </source>
</evidence>
<name>C7QE44_CATAD</name>
<dbReference type="Proteomes" id="UP000000851">
    <property type="component" value="Chromosome"/>
</dbReference>
<evidence type="ECO:0000259" key="16">
    <source>
        <dbReference type="PROSITE" id="PS51198"/>
    </source>
</evidence>
<evidence type="ECO:0000256" key="8">
    <source>
        <dbReference type="ARBA" id="ARBA00022840"/>
    </source>
</evidence>
<evidence type="ECO:0000256" key="12">
    <source>
        <dbReference type="ARBA" id="ARBA00034617"/>
    </source>
</evidence>
<dbReference type="SUPFAM" id="SSF52540">
    <property type="entry name" value="P-loop containing nucleoside triphosphate hydrolases"/>
    <property type="match status" value="1"/>
</dbReference>
<dbReference type="InterPro" id="IPR013986">
    <property type="entry name" value="DExx_box_DNA_helicase_dom_sf"/>
</dbReference>
<keyword evidence="4" id="KW-0227">DNA damage</keyword>
<evidence type="ECO:0000256" key="3">
    <source>
        <dbReference type="ARBA" id="ARBA00022741"/>
    </source>
</evidence>
<evidence type="ECO:0000256" key="6">
    <source>
        <dbReference type="ARBA" id="ARBA00022806"/>
    </source>
</evidence>
<dbReference type="Pfam" id="PF13361">
    <property type="entry name" value="UvrD_C"/>
    <property type="match status" value="1"/>
</dbReference>
<dbReference type="InterPro" id="IPR000212">
    <property type="entry name" value="DNA_helicase_UvrD/REP"/>
</dbReference>
<dbReference type="CDD" id="cd17932">
    <property type="entry name" value="DEXQc_UvrD"/>
    <property type="match status" value="1"/>
</dbReference>
<keyword evidence="9" id="KW-0238">DNA-binding</keyword>
<evidence type="ECO:0000256" key="11">
    <source>
        <dbReference type="ARBA" id="ARBA00023235"/>
    </source>
</evidence>
<evidence type="ECO:0000256" key="9">
    <source>
        <dbReference type="ARBA" id="ARBA00023125"/>
    </source>
</evidence>
<keyword evidence="10" id="KW-0234">DNA repair</keyword>
<feature type="binding site" evidence="15">
    <location>
        <begin position="48"/>
        <end position="55"/>
    </location>
    <ligand>
        <name>ATP</name>
        <dbReference type="ChEBI" id="CHEBI:30616"/>
    </ligand>
</feature>
<keyword evidence="7" id="KW-0269">Exonuclease</keyword>
<dbReference type="Gene3D" id="1.10.10.160">
    <property type="match status" value="1"/>
</dbReference>
<dbReference type="InterPro" id="IPR014017">
    <property type="entry name" value="DNA_helicase_UvrD-like_C"/>
</dbReference>
<dbReference type="Gene3D" id="3.90.320.10">
    <property type="match status" value="1"/>
</dbReference>
<accession>C7QE44</accession>
<dbReference type="AlphaFoldDB" id="C7QE44"/>
<feature type="domain" description="UvrD-like helicase ATP-binding" evidence="16">
    <location>
        <begin position="27"/>
        <end position="336"/>
    </location>
</feature>
<sequence length="1134" mass="123834">MYRSGIPAGKGLETLFDTQAPAQVSGPPLDPAQRRVVDHPGGPLLVLAGPGTGKTHTLVEAVISKTDPDRAALRPDQVLILTFSRKAASELRDRIGRRLPLSGVAPLATTFHSFCYALVRRFQDPELFTEPIRLLSGPEQDVFVRDLVSGSIDVGIGGGALGERIQWPQDLRAALATRGFAEELRTVLARARELGLDPTELAQAARRADRGDWYAASAFFEEYLDVLDVQGVLDYGELVHRAVLLAGQEDVRRELRHDFRAVFVDEYQDTDPSQVRLLQALAGDGADLVVFGDPDQSIYQFRGADVRGILDFPEAFRRMDGSPADTAVLRTSRRCGPALLKASRDLTRRMPIPLLPTEKVREHRDLAAEGPVADGEPIEGSVQVFTFPTPNTELDNIVDMVRRAHLEDGVPWDEIAVLVRSATRSIPALRRALIAAGVPVDTSGDELPLAAEPAVAVLLQALRVADNEAALTPDVARALLSGPLGGMDAFELRKLARALRAEERAANQNGVRGVPAEHSAVVPELARITEPSVNGVRPSEVLLREALAEPARLVAMDEDVAEPARRLGMLLLRTRQILRGGGSVERALWELWSGGGDERDRNRAHRWPERLERTAQRGGNTGRAADRDLDAVCVLFDYAARAEDRATGRGVRNFIADLEAQELAGDSMAAQSSRGGAVRLMSAHKSKGLQWRFVIVAGVQDGLWPDLRLRGSLLQADLIGRNGLRSMEEIPTASTLLAEERRLFYVAATRARERLVVTAVDSALIGDDAAAEAPSRFVYELGVEVQPLPGLRKRALAIPALVADLRRVLTDPKSSDQLRQAAAERLARLADAQAGDGRPLVPSAHPDKWWGLVEETASEQPVRDPAKPLLLSASQVAAIDECSLRWFLDHEAAAHEQKTVALGFGNVVHVLADEVAKGDTPARLDVLMERLDRVWDRLSFEAQWQSPQQKEEARAALERFLAWHVTDRGRLLHSSEQEFDVRLNVGAGDSEDGEGFDLRIRGSFDRVETDEAGLVYVVDFKTGKNVPTKNEAQEHPQLAVYQLVVREGAIQGVSNESGGAELVFLREGDAAGLPKTAEQDPSLELPGETPIEKKLATMAARVLDENFAAYGEKQCGTCVFRKCCPKQPEGKQLL</sequence>
<dbReference type="GO" id="GO:0043138">
    <property type="term" value="F:3'-5' DNA helicase activity"/>
    <property type="evidence" value="ECO:0007669"/>
    <property type="project" value="UniProtKB-EC"/>
</dbReference>
<dbReference type="EMBL" id="CP001700">
    <property type="protein sequence ID" value="ACU76632.1"/>
    <property type="molecule type" value="Genomic_DNA"/>
</dbReference>
<gene>
    <name evidence="18" type="ordered locus">Caci_7808</name>
</gene>
<dbReference type="InterPro" id="IPR027417">
    <property type="entry name" value="P-loop_NTPase"/>
</dbReference>
<reference evidence="18 19" key="1">
    <citation type="journal article" date="2009" name="Stand. Genomic Sci.">
        <title>Complete genome sequence of Catenulispora acidiphila type strain (ID 139908).</title>
        <authorList>
            <person name="Copeland A."/>
            <person name="Lapidus A."/>
            <person name="Glavina Del Rio T."/>
            <person name="Nolan M."/>
            <person name="Lucas S."/>
            <person name="Chen F."/>
            <person name="Tice H."/>
            <person name="Cheng J.F."/>
            <person name="Bruce D."/>
            <person name="Goodwin L."/>
            <person name="Pitluck S."/>
            <person name="Mikhailova N."/>
            <person name="Pati A."/>
            <person name="Ivanova N."/>
            <person name="Mavromatis K."/>
            <person name="Chen A."/>
            <person name="Palaniappan K."/>
            <person name="Chain P."/>
            <person name="Land M."/>
            <person name="Hauser L."/>
            <person name="Chang Y.J."/>
            <person name="Jeffries C.D."/>
            <person name="Chertkov O."/>
            <person name="Brettin T."/>
            <person name="Detter J.C."/>
            <person name="Han C."/>
            <person name="Ali Z."/>
            <person name="Tindall B.J."/>
            <person name="Goker M."/>
            <person name="Bristow J."/>
            <person name="Eisen J.A."/>
            <person name="Markowitz V."/>
            <person name="Hugenholtz P."/>
            <person name="Kyrpides N.C."/>
            <person name="Klenk H.P."/>
        </authorList>
    </citation>
    <scope>NUCLEOTIDE SEQUENCE [LARGE SCALE GENOMIC DNA]</scope>
    <source>
        <strain evidence="19">DSM 44928 / JCM 14897 / NBRC 102108 / NRRL B-24433 / ID139908</strain>
    </source>
</reference>
<dbReference type="PROSITE" id="PS51217">
    <property type="entry name" value="UVRD_HELICASE_CTER"/>
    <property type="match status" value="1"/>
</dbReference>
<dbReference type="GO" id="GO:0003677">
    <property type="term" value="F:DNA binding"/>
    <property type="evidence" value="ECO:0007669"/>
    <property type="project" value="UniProtKB-KW"/>
</dbReference>
<dbReference type="PANTHER" id="PTHR11070:SF59">
    <property type="entry name" value="DNA 3'-5' HELICASE"/>
    <property type="match status" value="1"/>
</dbReference>
<keyword evidence="19" id="KW-1185">Reference proteome</keyword>
<evidence type="ECO:0000256" key="4">
    <source>
        <dbReference type="ARBA" id="ARBA00022763"/>
    </source>
</evidence>
<dbReference type="GO" id="GO:0033202">
    <property type="term" value="C:DNA helicase complex"/>
    <property type="evidence" value="ECO:0007669"/>
    <property type="project" value="TreeGrafter"/>
</dbReference>
<evidence type="ECO:0000256" key="10">
    <source>
        <dbReference type="ARBA" id="ARBA00023204"/>
    </source>
</evidence>
<comment type="catalytic activity">
    <reaction evidence="14">
        <text>ATP + H2O = ADP + phosphate + H(+)</text>
        <dbReference type="Rhea" id="RHEA:13065"/>
        <dbReference type="ChEBI" id="CHEBI:15377"/>
        <dbReference type="ChEBI" id="CHEBI:15378"/>
        <dbReference type="ChEBI" id="CHEBI:30616"/>
        <dbReference type="ChEBI" id="CHEBI:43474"/>
        <dbReference type="ChEBI" id="CHEBI:456216"/>
        <dbReference type="EC" id="5.6.2.4"/>
    </reaction>
</comment>
<dbReference type="HOGENOM" id="CLU_004900_0_0_11"/>
<dbReference type="InterPro" id="IPR014016">
    <property type="entry name" value="UvrD-like_ATP-bd"/>
</dbReference>
<evidence type="ECO:0000313" key="19">
    <source>
        <dbReference type="Proteomes" id="UP000000851"/>
    </source>
</evidence>
<dbReference type="STRING" id="479433.Caci_7808"/>
<dbReference type="InParanoid" id="C7QE44"/>
<evidence type="ECO:0000259" key="17">
    <source>
        <dbReference type="PROSITE" id="PS51217"/>
    </source>
</evidence>
<dbReference type="Pfam" id="PF00580">
    <property type="entry name" value="UvrD-helicase"/>
    <property type="match status" value="1"/>
</dbReference>
<keyword evidence="8 15" id="KW-0067">ATP-binding</keyword>
<keyword evidence="3 15" id="KW-0547">Nucleotide-binding</keyword>
<comment type="similarity">
    <text evidence="1">Belongs to the helicase family. UvrD subfamily.</text>
</comment>
<dbReference type="PANTHER" id="PTHR11070">
    <property type="entry name" value="UVRD / RECB / PCRA DNA HELICASE FAMILY MEMBER"/>
    <property type="match status" value="1"/>
</dbReference>
<dbReference type="InterPro" id="IPR011604">
    <property type="entry name" value="PDDEXK-like_dom_sf"/>
</dbReference>
<feature type="domain" description="UvrD-like helicase C-terminal" evidence="17">
    <location>
        <begin position="351"/>
        <end position="688"/>
    </location>
</feature>
<evidence type="ECO:0000256" key="14">
    <source>
        <dbReference type="ARBA" id="ARBA00048988"/>
    </source>
</evidence>
<dbReference type="GO" id="GO:0005829">
    <property type="term" value="C:cytosol"/>
    <property type="evidence" value="ECO:0007669"/>
    <property type="project" value="TreeGrafter"/>
</dbReference>
<organism evidence="18 19">
    <name type="scientific">Catenulispora acidiphila (strain DSM 44928 / JCM 14897 / NBRC 102108 / NRRL B-24433 / ID139908)</name>
    <dbReference type="NCBI Taxonomy" id="479433"/>
    <lineage>
        <taxon>Bacteria</taxon>
        <taxon>Bacillati</taxon>
        <taxon>Actinomycetota</taxon>
        <taxon>Actinomycetes</taxon>
        <taxon>Catenulisporales</taxon>
        <taxon>Catenulisporaceae</taxon>
        <taxon>Catenulispora</taxon>
    </lineage>
</organism>
<keyword evidence="6 15" id="KW-0347">Helicase</keyword>
<evidence type="ECO:0000256" key="7">
    <source>
        <dbReference type="ARBA" id="ARBA00022839"/>
    </source>
</evidence>
<dbReference type="eggNOG" id="COG0210">
    <property type="taxonomic scope" value="Bacteria"/>
</dbReference>
<dbReference type="Gene3D" id="1.10.486.10">
    <property type="entry name" value="PCRA, domain 4"/>
    <property type="match status" value="1"/>
</dbReference>
<protein>
    <recommendedName>
        <fullName evidence="13">DNA 3'-5' helicase</fullName>
        <ecNumber evidence="13">5.6.2.4</ecNumber>
    </recommendedName>
</protein>